<dbReference type="Proteomes" id="UP001159428">
    <property type="component" value="Unassembled WGS sequence"/>
</dbReference>
<dbReference type="GO" id="GO:0046872">
    <property type="term" value="F:metal ion binding"/>
    <property type="evidence" value="ECO:0007669"/>
    <property type="project" value="UniProtKB-KW"/>
</dbReference>
<proteinExistence type="predicted"/>
<keyword evidence="5" id="KW-1185">Reference proteome</keyword>
<feature type="domain" description="DDE Tnp4" evidence="3">
    <location>
        <begin position="64"/>
        <end position="123"/>
    </location>
</feature>
<dbReference type="AlphaFoldDB" id="A0AAU9VM76"/>
<dbReference type="EMBL" id="CALNXJ010000002">
    <property type="protein sequence ID" value="CAH3032968.1"/>
    <property type="molecule type" value="Genomic_DNA"/>
</dbReference>
<reference evidence="4 5" key="1">
    <citation type="submission" date="2022-05" db="EMBL/GenBank/DDBJ databases">
        <authorList>
            <consortium name="Genoscope - CEA"/>
            <person name="William W."/>
        </authorList>
    </citation>
    <scope>NUCLEOTIDE SEQUENCE [LARGE SCALE GENOMIC DNA]</scope>
</reference>
<accession>A0AAU9VM76</accession>
<comment type="caution">
    <text evidence="4">The sequence shown here is derived from an EMBL/GenBank/DDBJ whole genome shotgun (WGS) entry which is preliminary data.</text>
</comment>
<name>A0AAU9VM76_9CNID</name>
<evidence type="ECO:0000259" key="3">
    <source>
        <dbReference type="Pfam" id="PF13359"/>
    </source>
</evidence>
<feature type="non-terminal residue" evidence="4">
    <location>
        <position position="1"/>
    </location>
</feature>
<sequence length="129" mass="14741">AVKRKEIQNRHSVRNQRFHRQRTACSEGFLHVIGDTTVSRTITDVSRTLTAKQPCFIKWPLTHDECMFTNVVTRWPGRSHESHIFRTSNICTYLQNNHRSLDDGALLGDSGYTCSPFLMTPFATTTTPS</sequence>
<evidence type="ECO:0000313" key="5">
    <source>
        <dbReference type="Proteomes" id="UP001159428"/>
    </source>
</evidence>
<dbReference type="InterPro" id="IPR027806">
    <property type="entry name" value="HARBI1_dom"/>
</dbReference>
<gene>
    <name evidence="4" type="ORF">PMEA_00010585</name>
</gene>
<evidence type="ECO:0000256" key="1">
    <source>
        <dbReference type="ARBA" id="ARBA00001968"/>
    </source>
</evidence>
<evidence type="ECO:0000313" key="4">
    <source>
        <dbReference type="EMBL" id="CAH3032968.1"/>
    </source>
</evidence>
<comment type="cofactor">
    <cofactor evidence="1">
        <name>a divalent metal cation</name>
        <dbReference type="ChEBI" id="CHEBI:60240"/>
    </cofactor>
</comment>
<organism evidence="4 5">
    <name type="scientific">Pocillopora meandrina</name>
    <dbReference type="NCBI Taxonomy" id="46732"/>
    <lineage>
        <taxon>Eukaryota</taxon>
        <taxon>Metazoa</taxon>
        <taxon>Cnidaria</taxon>
        <taxon>Anthozoa</taxon>
        <taxon>Hexacorallia</taxon>
        <taxon>Scleractinia</taxon>
        <taxon>Astrocoeniina</taxon>
        <taxon>Pocilloporidae</taxon>
        <taxon>Pocillopora</taxon>
    </lineage>
</organism>
<evidence type="ECO:0000256" key="2">
    <source>
        <dbReference type="ARBA" id="ARBA00022723"/>
    </source>
</evidence>
<keyword evidence="2" id="KW-0479">Metal-binding</keyword>
<protein>
    <recommendedName>
        <fullName evidence="3">DDE Tnp4 domain-containing protein</fullName>
    </recommendedName>
</protein>
<dbReference type="Pfam" id="PF13359">
    <property type="entry name" value="DDE_Tnp_4"/>
    <property type="match status" value="1"/>
</dbReference>